<dbReference type="EMBL" id="CP041636">
    <property type="protein sequence ID" value="QDO98669.1"/>
    <property type="molecule type" value="Genomic_DNA"/>
</dbReference>
<dbReference type="Proteomes" id="UP000317496">
    <property type="component" value="Chromosome"/>
</dbReference>
<evidence type="ECO:0000313" key="3">
    <source>
        <dbReference type="Proteomes" id="UP000317496"/>
    </source>
</evidence>
<name>A0A516H4I0_9PROT</name>
<proteinExistence type="predicted"/>
<organism evidence="2 3">
    <name type="scientific">Ferrovibrio terrae</name>
    <dbReference type="NCBI Taxonomy" id="2594003"/>
    <lineage>
        <taxon>Bacteria</taxon>
        <taxon>Pseudomonadati</taxon>
        <taxon>Pseudomonadota</taxon>
        <taxon>Alphaproteobacteria</taxon>
        <taxon>Rhodospirillales</taxon>
        <taxon>Rhodospirillaceae</taxon>
        <taxon>Ferrovibrio</taxon>
    </lineage>
</organism>
<accession>A0A516H4I0</accession>
<reference evidence="2 3" key="1">
    <citation type="submission" date="2019-07" db="EMBL/GenBank/DDBJ databases">
        <title>Genome sequencing for Ferrovibrio sp. K5.</title>
        <authorList>
            <person name="Park S.-J."/>
        </authorList>
    </citation>
    <scope>NUCLEOTIDE SEQUENCE [LARGE SCALE GENOMIC DNA]</scope>
    <source>
        <strain evidence="2 3">K5</strain>
    </source>
</reference>
<dbReference type="Gene3D" id="1.20.120.1490">
    <property type="match status" value="1"/>
</dbReference>
<feature type="signal peptide" evidence="1">
    <location>
        <begin position="1"/>
        <end position="24"/>
    </location>
</feature>
<sequence length="193" mass="21019">MRTAMKAVIASLLVLMGWAGTAHAQHQHGSGYAAMATRPIKALSEDQITQLREGRGMGLSLPAELNSYPGPMHALELANALRLTPDQRTRLNAIKQQMSSRAIALGHQVIAAEAQLDRAFASGQADPSAVVQQLSDIGHLNGELRSVHILAHMETRALLTPDQVARYDAERGYRPAGHQAPQRHNSGEHRRQH</sequence>
<gene>
    <name evidence="2" type="ORF">FNB15_15895</name>
</gene>
<protein>
    <submittedName>
        <fullName evidence="2">Periplasmic heavy metal sensor</fullName>
    </submittedName>
</protein>
<evidence type="ECO:0000256" key="1">
    <source>
        <dbReference type="SAM" id="SignalP"/>
    </source>
</evidence>
<dbReference type="InterPro" id="IPR025961">
    <property type="entry name" value="Metal_resist"/>
</dbReference>
<keyword evidence="3" id="KW-1185">Reference proteome</keyword>
<dbReference type="OrthoDB" id="7353511at2"/>
<evidence type="ECO:0000313" key="2">
    <source>
        <dbReference type="EMBL" id="QDO98669.1"/>
    </source>
</evidence>
<dbReference type="AlphaFoldDB" id="A0A516H4I0"/>
<dbReference type="Pfam" id="PF13801">
    <property type="entry name" value="Metal_resist"/>
    <property type="match status" value="1"/>
</dbReference>
<keyword evidence="1" id="KW-0732">Signal</keyword>
<dbReference type="KEGG" id="fer:FNB15_15895"/>
<feature type="chain" id="PRO_5021800531" evidence="1">
    <location>
        <begin position="25"/>
        <end position="193"/>
    </location>
</feature>